<gene>
    <name evidence="13" type="ORF">IQ236_03420</name>
</gene>
<evidence type="ECO:0000313" key="13">
    <source>
        <dbReference type="EMBL" id="MBE9142269.1"/>
    </source>
</evidence>
<feature type="transmembrane region" description="Helical" evidence="11">
    <location>
        <begin position="30"/>
        <end position="49"/>
    </location>
</feature>
<accession>A0ABR9U739</accession>
<evidence type="ECO:0000259" key="12">
    <source>
        <dbReference type="Pfam" id="PF02163"/>
    </source>
</evidence>
<feature type="transmembrane region" description="Helical" evidence="11">
    <location>
        <begin position="202"/>
        <end position="222"/>
    </location>
</feature>
<keyword evidence="14" id="KW-1185">Reference proteome</keyword>
<evidence type="ECO:0000256" key="4">
    <source>
        <dbReference type="ARBA" id="ARBA00022670"/>
    </source>
</evidence>
<evidence type="ECO:0000256" key="8">
    <source>
        <dbReference type="ARBA" id="ARBA00022989"/>
    </source>
</evidence>
<feature type="transmembrane region" description="Helical" evidence="11">
    <location>
        <begin position="302"/>
        <end position="325"/>
    </location>
</feature>
<dbReference type="InterPro" id="IPR008915">
    <property type="entry name" value="Peptidase_M50"/>
</dbReference>
<comment type="caution">
    <text evidence="13">The sequence shown here is derived from an EMBL/GenBank/DDBJ whole genome shotgun (WGS) entry which is preliminary data.</text>
</comment>
<protein>
    <submittedName>
        <fullName evidence="13">Site-2 protease family protein</fullName>
    </submittedName>
</protein>
<feature type="transmembrane region" description="Helical" evidence="11">
    <location>
        <begin position="345"/>
        <end position="362"/>
    </location>
</feature>
<feature type="transmembrane region" description="Helical" evidence="11">
    <location>
        <begin position="422"/>
        <end position="444"/>
    </location>
</feature>
<name>A0ABR9U739_9CYAN</name>
<dbReference type="InterPro" id="IPR044838">
    <property type="entry name" value="EGY1-like"/>
</dbReference>
<feature type="transmembrane region" description="Helical" evidence="11">
    <location>
        <begin position="464"/>
        <end position="488"/>
    </location>
</feature>
<feature type="transmembrane region" description="Helical" evidence="11">
    <location>
        <begin position="56"/>
        <end position="75"/>
    </location>
</feature>
<evidence type="ECO:0000256" key="7">
    <source>
        <dbReference type="ARBA" id="ARBA00022946"/>
    </source>
</evidence>
<dbReference type="GO" id="GO:0006508">
    <property type="term" value="P:proteolysis"/>
    <property type="evidence" value="ECO:0007669"/>
    <property type="project" value="UniProtKB-KW"/>
</dbReference>
<dbReference type="Pfam" id="PF02163">
    <property type="entry name" value="Peptidase_M50"/>
    <property type="match status" value="1"/>
</dbReference>
<feature type="region of interest" description="Disordered" evidence="10">
    <location>
        <begin position="85"/>
        <end position="104"/>
    </location>
</feature>
<dbReference type="EMBL" id="JADEWU010000004">
    <property type="protein sequence ID" value="MBE9142269.1"/>
    <property type="molecule type" value="Genomic_DNA"/>
</dbReference>
<evidence type="ECO:0000256" key="2">
    <source>
        <dbReference type="ARBA" id="ARBA00004141"/>
    </source>
</evidence>
<evidence type="ECO:0000256" key="11">
    <source>
        <dbReference type="SAM" id="Phobius"/>
    </source>
</evidence>
<keyword evidence="7" id="KW-0809">Transit peptide</keyword>
<keyword evidence="5 11" id="KW-0812">Transmembrane</keyword>
<dbReference type="PANTHER" id="PTHR31412">
    <property type="entry name" value="ZINC METALLOPROTEASE EGY1"/>
    <property type="match status" value="1"/>
</dbReference>
<dbReference type="PANTHER" id="PTHR31412:SF0">
    <property type="entry name" value="ZINC METALLOPROTEASE EGY1, CHLOROPLASTIC-RELATED"/>
    <property type="match status" value="1"/>
</dbReference>
<comment type="cofactor">
    <cofactor evidence="1">
        <name>Zn(2+)</name>
        <dbReference type="ChEBI" id="CHEBI:29105"/>
    </cofactor>
</comment>
<feature type="transmembrane region" description="Helical" evidence="11">
    <location>
        <begin position="374"/>
        <end position="393"/>
    </location>
</feature>
<dbReference type="CDD" id="cd06160">
    <property type="entry name" value="S2P-M50_like_2"/>
    <property type="match status" value="1"/>
</dbReference>
<keyword evidence="4 13" id="KW-0645">Protease</keyword>
<proteinExistence type="inferred from homology"/>
<dbReference type="Proteomes" id="UP000640725">
    <property type="component" value="Unassembled WGS sequence"/>
</dbReference>
<evidence type="ECO:0000256" key="6">
    <source>
        <dbReference type="ARBA" id="ARBA00022801"/>
    </source>
</evidence>
<feature type="domain" description="Peptidase M50" evidence="12">
    <location>
        <begin position="246"/>
        <end position="411"/>
    </location>
</feature>
<dbReference type="RefSeq" id="WP_193867961.1">
    <property type="nucleotide sequence ID" value="NZ_JADEWU010000004.1"/>
</dbReference>
<evidence type="ECO:0000256" key="9">
    <source>
        <dbReference type="ARBA" id="ARBA00023136"/>
    </source>
</evidence>
<evidence type="ECO:0000313" key="14">
    <source>
        <dbReference type="Proteomes" id="UP000640725"/>
    </source>
</evidence>
<sequence>MIMLFWLLILGLMTYWLLQRGVAQITRTPIWLLWLVMMTPAFIWGTWMFAYDQKPIPAELVIIPFIACPCLYWFLVQWGRLPPPTSSDSATPTEPSLPVENPPLPRPLDQQEEDILRTCFPWTVFPLHHIEYRLQAVICRGQLRSNPDVAYRTIRDNIKAKFSDRFLIAFQQDLKDKPFFALVPNPYPENTENLLNPDVLNRPILCLALILITLFTTTLAGVEMENISLDAWQANPRLLVSGLPYSLSLMAILGIHELAHYLTAIRYKMKATLPYFLPIPFWLGTLGAFIQMRSPFPHRKALFDVSIAGPWAGFIISLPLLILGLNQSTVVPFDPKISGFLNFESLNPSFSFLLTILSKLILGDAFTSEQAIHLHPMAIAGYLGFIVTAINLIPVGQLDGGHLVHAMFGQKTSFVMGQFTRFFILILALIHSEFIALALLLFFFPLQDEPALNDVSELNNIRDIIGFVTLGLLLLILLPMPSVVGQWLNY</sequence>
<dbReference type="GO" id="GO:0008233">
    <property type="term" value="F:peptidase activity"/>
    <property type="evidence" value="ECO:0007669"/>
    <property type="project" value="UniProtKB-KW"/>
</dbReference>
<comment type="similarity">
    <text evidence="3">Belongs to the peptidase M50B family.</text>
</comment>
<comment type="subcellular location">
    <subcellularLocation>
        <location evidence="2">Membrane</location>
        <topology evidence="2">Multi-pass membrane protein</topology>
    </subcellularLocation>
</comment>
<feature type="transmembrane region" description="Helical" evidence="11">
    <location>
        <begin position="273"/>
        <end position="290"/>
    </location>
</feature>
<organism evidence="13 14">
    <name type="scientific">Planktothrix mougeotii LEGE 06226</name>
    <dbReference type="NCBI Taxonomy" id="1828728"/>
    <lineage>
        <taxon>Bacteria</taxon>
        <taxon>Bacillati</taxon>
        <taxon>Cyanobacteriota</taxon>
        <taxon>Cyanophyceae</taxon>
        <taxon>Oscillatoriophycideae</taxon>
        <taxon>Oscillatoriales</taxon>
        <taxon>Microcoleaceae</taxon>
        <taxon>Planktothrix</taxon>
    </lineage>
</organism>
<feature type="transmembrane region" description="Helical" evidence="11">
    <location>
        <begin position="243"/>
        <end position="261"/>
    </location>
</feature>
<evidence type="ECO:0000256" key="5">
    <source>
        <dbReference type="ARBA" id="ARBA00022692"/>
    </source>
</evidence>
<evidence type="ECO:0000256" key="3">
    <source>
        <dbReference type="ARBA" id="ARBA00007931"/>
    </source>
</evidence>
<feature type="compositionally biased region" description="Low complexity" evidence="10">
    <location>
        <begin position="86"/>
        <end position="96"/>
    </location>
</feature>
<keyword evidence="8 11" id="KW-1133">Transmembrane helix</keyword>
<reference evidence="13 14" key="1">
    <citation type="submission" date="2020-10" db="EMBL/GenBank/DDBJ databases">
        <authorList>
            <person name="Castelo-Branco R."/>
            <person name="Eusebio N."/>
            <person name="Adriana R."/>
            <person name="Vieira A."/>
            <person name="Brugerolle De Fraissinette N."/>
            <person name="Rezende De Castro R."/>
            <person name="Schneider M.P."/>
            <person name="Vasconcelos V."/>
            <person name="Leao P.N."/>
        </authorList>
    </citation>
    <scope>NUCLEOTIDE SEQUENCE [LARGE SCALE GENOMIC DNA]</scope>
    <source>
        <strain evidence="13 14">LEGE 06226</strain>
    </source>
</reference>
<evidence type="ECO:0000256" key="10">
    <source>
        <dbReference type="SAM" id="MobiDB-lite"/>
    </source>
</evidence>
<keyword evidence="9 11" id="KW-0472">Membrane</keyword>
<keyword evidence="6" id="KW-0378">Hydrolase</keyword>
<evidence type="ECO:0000256" key="1">
    <source>
        <dbReference type="ARBA" id="ARBA00001947"/>
    </source>
</evidence>